<proteinExistence type="predicted"/>
<comment type="caution">
    <text evidence="1">The sequence shown here is derived from an EMBL/GenBank/DDBJ whole genome shotgun (WGS) entry which is preliminary data.</text>
</comment>
<keyword evidence="2" id="KW-1185">Reference proteome</keyword>
<evidence type="ECO:0000313" key="1">
    <source>
        <dbReference type="EMBL" id="KAL2801779.1"/>
    </source>
</evidence>
<dbReference type="Proteomes" id="UP001610334">
    <property type="component" value="Unassembled WGS sequence"/>
</dbReference>
<organism evidence="1 2">
    <name type="scientific">Aspergillus granulosus</name>
    <dbReference type="NCBI Taxonomy" id="176169"/>
    <lineage>
        <taxon>Eukaryota</taxon>
        <taxon>Fungi</taxon>
        <taxon>Dikarya</taxon>
        <taxon>Ascomycota</taxon>
        <taxon>Pezizomycotina</taxon>
        <taxon>Eurotiomycetes</taxon>
        <taxon>Eurotiomycetidae</taxon>
        <taxon>Eurotiales</taxon>
        <taxon>Aspergillaceae</taxon>
        <taxon>Aspergillus</taxon>
        <taxon>Aspergillus subgen. Nidulantes</taxon>
    </lineage>
</organism>
<sequence length="98" mass="11275">MSIDSGAERQPRESVLGLVASPGNTTLVQRWIDLGADVYLKHQYLLNLWVFQFRHGKEQVHDVTVLHLASFFWNADVCPITPLSSYQRQHWHPPGRLP</sequence>
<gene>
    <name evidence="1" type="ORF">BJX63DRAFT_416648</name>
</gene>
<reference evidence="1 2" key="1">
    <citation type="submission" date="2024-07" db="EMBL/GenBank/DDBJ databases">
        <title>Section-level genome sequencing and comparative genomics of Aspergillus sections Usti and Cavernicolus.</title>
        <authorList>
            <consortium name="Lawrence Berkeley National Laboratory"/>
            <person name="Nybo J.L."/>
            <person name="Vesth T.C."/>
            <person name="Theobald S."/>
            <person name="Frisvad J.C."/>
            <person name="Larsen T.O."/>
            <person name="Kjaerboelling I."/>
            <person name="Rothschild-Mancinelli K."/>
            <person name="Lyhne E.K."/>
            <person name="Kogle M.E."/>
            <person name="Barry K."/>
            <person name="Clum A."/>
            <person name="Na H."/>
            <person name="Ledsgaard L."/>
            <person name="Lin J."/>
            <person name="Lipzen A."/>
            <person name="Kuo A."/>
            <person name="Riley R."/>
            <person name="Mondo S."/>
            <person name="Labutti K."/>
            <person name="Haridas S."/>
            <person name="Pangalinan J."/>
            <person name="Salamov A.A."/>
            <person name="Simmons B.A."/>
            <person name="Magnuson J.K."/>
            <person name="Chen J."/>
            <person name="Drula E."/>
            <person name="Henrissat B."/>
            <person name="Wiebenga A."/>
            <person name="Lubbers R.J."/>
            <person name="Gomes A.C."/>
            <person name="Makela M.R."/>
            <person name="Stajich J."/>
            <person name="Grigoriev I.V."/>
            <person name="Mortensen U.H."/>
            <person name="De Vries R.P."/>
            <person name="Baker S.E."/>
            <person name="Andersen M.R."/>
        </authorList>
    </citation>
    <scope>NUCLEOTIDE SEQUENCE [LARGE SCALE GENOMIC DNA]</scope>
    <source>
        <strain evidence="1 2">CBS 588.65</strain>
    </source>
</reference>
<accession>A0ABR4GT99</accession>
<evidence type="ECO:0000313" key="2">
    <source>
        <dbReference type="Proteomes" id="UP001610334"/>
    </source>
</evidence>
<dbReference type="EMBL" id="JBFXLT010000247">
    <property type="protein sequence ID" value="KAL2801779.1"/>
    <property type="molecule type" value="Genomic_DNA"/>
</dbReference>
<name>A0ABR4GT99_9EURO</name>
<protein>
    <submittedName>
        <fullName evidence="1">Uncharacterized protein</fullName>
    </submittedName>
</protein>